<dbReference type="InterPro" id="IPR017939">
    <property type="entry name" value="G-Glutamylcylcotransferase"/>
</dbReference>
<dbReference type="GO" id="GO:0016746">
    <property type="term" value="F:acyltransferase activity"/>
    <property type="evidence" value="ECO:0007669"/>
    <property type="project" value="UniProtKB-KW"/>
</dbReference>
<evidence type="ECO:0000313" key="3">
    <source>
        <dbReference type="Proteomes" id="UP001595923"/>
    </source>
</evidence>
<dbReference type="EMBL" id="JBHSFQ010000049">
    <property type="protein sequence ID" value="MFC4565818.1"/>
    <property type="molecule type" value="Genomic_DNA"/>
</dbReference>
<keyword evidence="2" id="KW-0808">Transferase</keyword>
<dbReference type="PANTHER" id="PTHR12935:SF0">
    <property type="entry name" value="GAMMA-GLUTAMYLCYCLOTRANSFERASE"/>
    <property type="match status" value="1"/>
</dbReference>
<name>A0ABV9E574_9ACTN</name>
<evidence type="ECO:0000313" key="2">
    <source>
        <dbReference type="EMBL" id="MFC4565818.1"/>
    </source>
</evidence>
<proteinExistence type="predicted"/>
<dbReference type="SUPFAM" id="SSF110857">
    <property type="entry name" value="Gamma-glutamyl cyclotransferase-like"/>
    <property type="match status" value="1"/>
</dbReference>
<dbReference type="InterPro" id="IPR013024">
    <property type="entry name" value="GGCT-like"/>
</dbReference>
<gene>
    <name evidence="2" type="ORF">ACFO4E_28500</name>
</gene>
<accession>A0ABV9E574</accession>
<keyword evidence="1" id="KW-0456">Lyase</keyword>
<dbReference type="Proteomes" id="UP001595923">
    <property type="component" value="Unassembled WGS sequence"/>
</dbReference>
<dbReference type="RefSeq" id="WP_378580146.1">
    <property type="nucleotide sequence ID" value="NZ_JBHSFQ010000049.1"/>
</dbReference>
<keyword evidence="3" id="KW-1185">Reference proteome</keyword>
<evidence type="ECO:0000256" key="1">
    <source>
        <dbReference type="ARBA" id="ARBA00023239"/>
    </source>
</evidence>
<dbReference type="EC" id="2.3.2.-" evidence="2"/>
<dbReference type="Gene3D" id="3.10.490.10">
    <property type="entry name" value="Gamma-glutamyl cyclotransferase-like"/>
    <property type="match status" value="1"/>
</dbReference>
<keyword evidence="2" id="KW-0012">Acyltransferase</keyword>
<dbReference type="PANTHER" id="PTHR12935">
    <property type="entry name" value="GAMMA-GLUTAMYLCYCLOTRANSFERASE"/>
    <property type="match status" value="1"/>
</dbReference>
<dbReference type="InterPro" id="IPR036568">
    <property type="entry name" value="GGCT-like_sf"/>
</dbReference>
<dbReference type="CDD" id="cd06661">
    <property type="entry name" value="GGCT_like"/>
    <property type="match status" value="1"/>
</dbReference>
<sequence>MSRVPLYAAYSANLDPHRMGVRAPRSPLWSTGWLEGWRLTFGGGHARPGGALPTLVEHPGSSVFVAVYDVCEWDEPHVAGDDEGGSASYARIRVRVRTLLDGDATAWAHVLDDYEGGLPTPERLGRLADAAEKAGAPASYIADLLARPTA</sequence>
<comment type="caution">
    <text evidence="2">The sequence shown here is derived from an EMBL/GenBank/DDBJ whole genome shotgun (WGS) entry which is preliminary data.</text>
</comment>
<organism evidence="2 3">
    <name type="scientific">Nocardiopsis mangrovi</name>
    <dbReference type="NCBI Taxonomy" id="1179818"/>
    <lineage>
        <taxon>Bacteria</taxon>
        <taxon>Bacillati</taxon>
        <taxon>Actinomycetota</taxon>
        <taxon>Actinomycetes</taxon>
        <taxon>Streptosporangiales</taxon>
        <taxon>Nocardiopsidaceae</taxon>
        <taxon>Nocardiopsis</taxon>
    </lineage>
</organism>
<protein>
    <submittedName>
        <fullName evidence="2">Gamma-glutamylcyclotransferase family protein</fullName>
        <ecNumber evidence="2">2.3.2.-</ecNumber>
    </submittedName>
</protein>
<dbReference type="Pfam" id="PF13772">
    <property type="entry name" value="AIG2_2"/>
    <property type="match status" value="1"/>
</dbReference>
<reference evidence="3" key="1">
    <citation type="journal article" date="2019" name="Int. J. Syst. Evol. Microbiol.">
        <title>The Global Catalogue of Microorganisms (GCM) 10K type strain sequencing project: providing services to taxonomists for standard genome sequencing and annotation.</title>
        <authorList>
            <consortium name="The Broad Institute Genomics Platform"/>
            <consortium name="The Broad Institute Genome Sequencing Center for Infectious Disease"/>
            <person name="Wu L."/>
            <person name="Ma J."/>
        </authorList>
    </citation>
    <scope>NUCLEOTIDE SEQUENCE [LARGE SCALE GENOMIC DNA]</scope>
    <source>
        <strain evidence="3">XZYJ18</strain>
    </source>
</reference>